<evidence type="ECO:0000313" key="4">
    <source>
        <dbReference type="Proteomes" id="UP000673375"/>
    </source>
</evidence>
<keyword evidence="1" id="KW-0175">Coiled coil</keyword>
<comment type="caution">
    <text evidence="3">The sequence shown here is derived from an EMBL/GenBank/DDBJ whole genome shotgun (WGS) entry which is preliminary data.</text>
</comment>
<reference evidence="3 4" key="1">
    <citation type="submission" date="2020-12" db="EMBL/GenBank/DDBJ databases">
        <title>Vagococcus allomyrinae sp. nov. and Enterococcus lavae sp. nov., isolated from the larvae of Allomyrina dichotoma.</title>
        <authorList>
            <person name="Lee S.D."/>
        </authorList>
    </citation>
    <scope>NUCLEOTIDE SEQUENCE [LARGE SCALE GENOMIC DNA]</scope>
    <source>
        <strain evidence="3 4">BWM-S5</strain>
    </source>
</reference>
<dbReference type="Proteomes" id="UP000673375">
    <property type="component" value="Unassembled WGS sequence"/>
</dbReference>
<sequence>MKKITGLGLVLLCGLVLTGCGSTDTSKLESKINKLEKNIASLTEKIDELEAADAVEETEEDSSDDILEGMVKVPDPYFKTKDQVEAEFKEVGLKVKFVVKNFDSAATTNKKKISKGDCYQLESNSGAEYLSTSDGLDLNDTGYYAEEGATITVGYTDHDFDGSKDTESSSSSSSKESSESSSSETKTSEKAAKTESSGSRLNIADKDIEAIKTYKDYLDIYQKIIKNYLSEYEEVFKGTVLYDESAFTSMKEEYDAALEEQKKQYEDLGTSALVGKDTLVSYLKSYRDGLADYIDTMKAALN</sequence>
<feature type="compositionally biased region" description="Low complexity" evidence="2">
    <location>
        <begin position="168"/>
        <end position="185"/>
    </location>
</feature>
<evidence type="ECO:0008006" key="5">
    <source>
        <dbReference type="Google" id="ProtNLM"/>
    </source>
</evidence>
<feature type="compositionally biased region" description="Basic and acidic residues" evidence="2">
    <location>
        <begin position="156"/>
        <end position="167"/>
    </location>
</feature>
<name>A0ABS4CP10_9ENTE</name>
<organism evidence="3 4">
    <name type="scientific">Enterococcus larvae</name>
    <dbReference type="NCBI Taxonomy" id="2794352"/>
    <lineage>
        <taxon>Bacteria</taxon>
        <taxon>Bacillati</taxon>
        <taxon>Bacillota</taxon>
        <taxon>Bacilli</taxon>
        <taxon>Lactobacillales</taxon>
        <taxon>Enterococcaceae</taxon>
        <taxon>Enterococcus</taxon>
    </lineage>
</organism>
<accession>A0ABS4CP10</accession>
<evidence type="ECO:0000256" key="1">
    <source>
        <dbReference type="SAM" id="Coils"/>
    </source>
</evidence>
<evidence type="ECO:0000256" key="2">
    <source>
        <dbReference type="SAM" id="MobiDB-lite"/>
    </source>
</evidence>
<feature type="region of interest" description="Disordered" evidence="2">
    <location>
        <begin position="155"/>
        <end position="198"/>
    </location>
</feature>
<evidence type="ECO:0000313" key="3">
    <source>
        <dbReference type="EMBL" id="MBP1047737.1"/>
    </source>
</evidence>
<feature type="coiled-coil region" evidence="1">
    <location>
        <begin position="25"/>
        <end position="59"/>
    </location>
</feature>
<dbReference type="PROSITE" id="PS51257">
    <property type="entry name" value="PROKAR_LIPOPROTEIN"/>
    <property type="match status" value="1"/>
</dbReference>
<keyword evidence="4" id="KW-1185">Reference proteome</keyword>
<dbReference type="EMBL" id="JAEDXU010000009">
    <property type="protein sequence ID" value="MBP1047737.1"/>
    <property type="molecule type" value="Genomic_DNA"/>
</dbReference>
<proteinExistence type="predicted"/>
<gene>
    <name evidence="3" type="ORF">I6N96_15720</name>
</gene>
<protein>
    <recommendedName>
        <fullName evidence="5">DUF5105 domain-containing protein</fullName>
    </recommendedName>
</protein>
<dbReference type="RefSeq" id="WP_209558517.1">
    <property type="nucleotide sequence ID" value="NZ_JAEDXU010000009.1"/>
</dbReference>